<evidence type="ECO:0000259" key="3">
    <source>
        <dbReference type="SMART" id="SM00062"/>
    </source>
</evidence>
<dbReference type="PANTHER" id="PTHR35936:SF17">
    <property type="entry name" value="ARGININE-BINDING EXTRACELLULAR PROTEIN ARTP"/>
    <property type="match status" value="1"/>
</dbReference>
<feature type="domain" description="Solute-binding protein family 3/N-terminal" evidence="3">
    <location>
        <begin position="49"/>
        <end position="274"/>
    </location>
</feature>
<proteinExistence type="predicted"/>
<dbReference type="AlphaFoldDB" id="A0A9D1TI60"/>
<dbReference type="Gene3D" id="3.40.190.10">
    <property type="entry name" value="Periplasmic binding protein-like II"/>
    <property type="match status" value="2"/>
</dbReference>
<dbReference type="PROSITE" id="PS51257">
    <property type="entry name" value="PROKAR_LIPOPROTEIN"/>
    <property type="match status" value="1"/>
</dbReference>
<reference evidence="4" key="2">
    <citation type="submission" date="2021-04" db="EMBL/GenBank/DDBJ databases">
        <authorList>
            <person name="Gilroy R."/>
        </authorList>
    </citation>
    <scope>NUCLEOTIDE SEQUENCE</scope>
    <source>
        <strain evidence="4">CHK193-4272</strain>
    </source>
</reference>
<accession>A0A9D1TI60</accession>
<evidence type="ECO:0000313" key="5">
    <source>
        <dbReference type="Proteomes" id="UP000886808"/>
    </source>
</evidence>
<reference evidence="4" key="1">
    <citation type="journal article" date="2021" name="PeerJ">
        <title>Extensive microbial diversity within the chicken gut microbiome revealed by metagenomics and culture.</title>
        <authorList>
            <person name="Gilroy R."/>
            <person name="Ravi A."/>
            <person name="Getino M."/>
            <person name="Pursley I."/>
            <person name="Horton D.L."/>
            <person name="Alikhan N.F."/>
            <person name="Baker D."/>
            <person name="Gharbi K."/>
            <person name="Hall N."/>
            <person name="Watson M."/>
            <person name="Adriaenssens E.M."/>
            <person name="Foster-Nyarko E."/>
            <person name="Jarju S."/>
            <person name="Secka A."/>
            <person name="Antonio M."/>
            <person name="Oren A."/>
            <person name="Chaudhuri R.R."/>
            <person name="La Ragione R."/>
            <person name="Hildebrand F."/>
            <person name="Pallen M.J."/>
        </authorList>
    </citation>
    <scope>NUCLEOTIDE SEQUENCE</scope>
    <source>
        <strain evidence="4">CHK193-4272</strain>
    </source>
</reference>
<evidence type="ECO:0000256" key="1">
    <source>
        <dbReference type="ARBA" id="ARBA00022729"/>
    </source>
</evidence>
<comment type="caution">
    <text evidence="4">The sequence shown here is derived from an EMBL/GenBank/DDBJ whole genome shotgun (WGS) entry which is preliminary data.</text>
</comment>
<keyword evidence="1 2" id="KW-0732">Signal</keyword>
<sequence>MKKKFALALAAFMMMGTLAACGSTNTNQGSDAGNTSGSSAVDAIKEKGEIVMLTNAAFPPFEYLADDGSVQGVDADIAQAVADKLGVKLKIVDMDFDSIVNSLKAGKGDFAAAGMTVTEERLKQVDFSDEYVTSSQMVVVREDSDLEGDKAALDAALSGKNIAVQAGTTGDWYAGGDETTGSTIKDANVLQYKSATEAALHLASGKADAIIIDQKPAEAIVAANEGKLKVLDTKLTDEQYAFAVQKNQEDLLAIINEVVAEYKGDKVDELITKHMGA</sequence>
<gene>
    <name evidence="4" type="ORF">H9746_07905</name>
</gene>
<dbReference type="SUPFAM" id="SSF53850">
    <property type="entry name" value="Periplasmic binding protein-like II"/>
    <property type="match status" value="1"/>
</dbReference>
<evidence type="ECO:0000256" key="2">
    <source>
        <dbReference type="SAM" id="SignalP"/>
    </source>
</evidence>
<dbReference type="EMBL" id="DXIE01000046">
    <property type="protein sequence ID" value="HIV62744.1"/>
    <property type="molecule type" value="Genomic_DNA"/>
</dbReference>
<dbReference type="InterPro" id="IPR001638">
    <property type="entry name" value="Solute-binding_3/MltF_N"/>
</dbReference>
<feature type="chain" id="PRO_5038866325" evidence="2">
    <location>
        <begin position="20"/>
        <end position="277"/>
    </location>
</feature>
<dbReference type="Pfam" id="PF00497">
    <property type="entry name" value="SBP_bac_3"/>
    <property type="match status" value="1"/>
</dbReference>
<evidence type="ECO:0000313" key="4">
    <source>
        <dbReference type="EMBL" id="HIV62744.1"/>
    </source>
</evidence>
<name>A0A9D1TI60_9FIRM</name>
<dbReference type="Proteomes" id="UP000886808">
    <property type="component" value="Unassembled WGS sequence"/>
</dbReference>
<dbReference type="PANTHER" id="PTHR35936">
    <property type="entry name" value="MEMBRANE-BOUND LYTIC MUREIN TRANSGLYCOSYLASE F"/>
    <property type="match status" value="1"/>
</dbReference>
<organism evidence="4 5">
    <name type="scientific">Candidatus Butyricicoccus avistercoris</name>
    <dbReference type="NCBI Taxonomy" id="2838518"/>
    <lineage>
        <taxon>Bacteria</taxon>
        <taxon>Bacillati</taxon>
        <taxon>Bacillota</taxon>
        <taxon>Clostridia</taxon>
        <taxon>Eubacteriales</taxon>
        <taxon>Butyricicoccaceae</taxon>
        <taxon>Butyricicoccus</taxon>
    </lineage>
</organism>
<dbReference type="SMART" id="SM00062">
    <property type="entry name" value="PBPb"/>
    <property type="match status" value="1"/>
</dbReference>
<feature type="signal peptide" evidence="2">
    <location>
        <begin position="1"/>
        <end position="19"/>
    </location>
</feature>
<protein>
    <submittedName>
        <fullName evidence="4">Transporter substrate-binding domain-containing protein</fullName>
    </submittedName>
</protein>